<dbReference type="STRING" id="1246637.MTBBW1_2740003"/>
<dbReference type="RefSeq" id="WP_080810006.1">
    <property type="nucleotide sequence ID" value="NZ_LT828578.1"/>
</dbReference>
<name>A0A1W1HFI8_9BACT</name>
<accession>A0A1W1HFI8</accession>
<dbReference type="AlphaFoldDB" id="A0A1W1HFI8"/>
<organism evidence="1 2">
    <name type="scientific">Desulfamplus magnetovallimortis</name>
    <dbReference type="NCBI Taxonomy" id="1246637"/>
    <lineage>
        <taxon>Bacteria</taxon>
        <taxon>Pseudomonadati</taxon>
        <taxon>Thermodesulfobacteriota</taxon>
        <taxon>Desulfobacteria</taxon>
        <taxon>Desulfobacterales</taxon>
        <taxon>Desulfobacteraceae</taxon>
        <taxon>Desulfamplus</taxon>
    </lineage>
</organism>
<dbReference type="Proteomes" id="UP000191931">
    <property type="component" value="Unassembled WGS sequence"/>
</dbReference>
<keyword evidence="2" id="KW-1185">Reference proteome</keyword>
<proteinExistence type="predicted"/>
<evidence type="ECO:0000313" key="2">
    <source>
        <dbReference type="Proteomes" id="UP000191931"/>
    </source>
</evidence>
<sequence length="106" mass="12519">MYSKDVLVKAESQLMNAINAIENDQKDVVHLLCSLHRCKKVIDICMMYGFQKYRNILKRDFKVEIDCINDRILKLKTEYDEDSEFGKILSRVETKIVRFKMLIGIN</sequence>
<evidence type="ECO:0000313" key="1">
    <source>
        <dbReference type="EMBL" id="SLM31142.1"/>
    </source>
</evidence>
<gene>
    <name evidence="1" type="ORF">MTBBW1_2740003</name>
</gene>
<reference evidence="1 2" key="1">
    <citation type="submission" date="2017-03" db="EMBL/GenBank/DDBJ databases">
        <authorList>
            <person name="Afonso C.L."/>
            <person name="Miller P.J."/>
            <person name="Scott M.A."/>
            <person name="Spackman E."/>
            <person name="Goraichik I."/>
            <person name="Dimitrov K.M."/>
            <person name="Suarez D.L."/>
            <person name="Swayne D.E."/>
        </authorList>
    </citation>
    <scope>NUCLEOTIDE SEQUENCE [LARGE SCALE GENOMIC DNA]</scope>
    <source>
        <strain evidence="1">PRJEB14757</strain>
    </source>
</reference>
<dbReference type="EMBL" id="FWEV01000195">
    <property type="protein sequence ID" value="SLM31142.1"/>
    <property type="molecule type" value="Genomic_DNA"/>
</dbReference>
<protein>
    <submittedName>
        <fullName evidence="1">Uncharacterized protein</fullName>
    </submittedName>
</protein>